<gene>
    <name evidence="2" type="ORF">B1L04_19035</name>
</gene>
<dbReference type="AlphaFoldDB" id="A0A1V4BUS3"/>
<sequence length="117" mass="13581">MVKLTDSQIDQEIGNIVSQFQLYQCYECARAVMQWLTDNEIEGKVIELKTRYHDEDYIISDRIGNDQSITINGKHYGVEVRGRVFDNLSPQGMTRDDWLKDFHCQSEEFIITEAGEG</sequence>
<dbReference type="RefSeq" id="WP_002798426.1">
    <property type="nucleotide sequence ID" value="NZ_MVGR01000004.1"/>
</dbReference>
<evidence type="ECO:0000313" key="3">
    <source>
        <dbReference type="Proteomes" id="UP000189835"/>
    </source>
</evidence>
<dbReference type="InterPro" id="IPR028910">
    <property type="entry name" value="Tox-PL-2_dom"/>
</dbReference>
<protein>
    <recommendedName>
        <fullName evidence="1">Tox-PL-2 domain-containing protein</fullName>
    </recommendedName>
</protein>
<name>A0A1V4BUS3_MICAE</name>
<evidence type="ECO:0000313" key="2">
    <source>
        <dbReference type="EMBL" id="OPF17955.1"/>
    </source>
</evidence>
<evidence type="ECO:0000259" key="1">
    <source>
        <dbReference type="Pfam" id="PF15643"/>
    </source>
</evidence>
<proteinExistence type="predicted"/>
<dbReference type="EMBL" id="MVGR01000004">
    <property type="protein sequence ID" value="OPF17955.1"/>
    <property type="molecule type" value="Genomic_DNA"/>
</dbReference>
<organism evidence="2 3">
    <name type="scientific">Microcystis aeruginosa KW</name>
    <dbReference type="NCBI Taxonomy" id="1960155"/>
    <lineage>
        <taxon>Bacteria</taxon>
        <taxon>Bacillati</taxon>
        <taxon>Cyanobacteriota</taxon>
        <taxon>Cyanophyceae</taxon>
        <taxon>Oscillatoriophycideae</taxon>
        <taxon>Chroococcales</taxon>
        <taxon>Microcystaceae</taxon>
        <taxon>Microcystis</taxon>
    </lineage>
</organism>
<comment type="caution">
    <text evidence="2">The sequence shown here is derived from an EMBL/GenBank/DDBJ whole genome shotgun (WGS) entry which is preliminary data.</text>
</comment>
<dbReference type="GeneID" id="66705991"/>
<dbReference type="Pfam" id="PF15643">
    <property type="entry name" value="Tox-PL-2"/>
    <property type="match status" value="1"/>
</dbReference>
<dbReference type="Proteomes" id="UP000189835">
    <property type="component" value="Unassembled WGS sequence"/>
</dbReference>
<accession>A0A1V4BUS3</accession>
<reference evidence="2 3" key="1">
    <citation type="submission" date="2017-02" db="EMBL/GenBank/DDBJ databases">
        <title>Genome sequence of Microcystis aeruginosa KW.</title>
        <authorList>
            <person name="Oh H.-M."/>
            <person name="Ahn C.-Y."/>
            <person name="Jeong H."/>
            <person name="Srivastava A."/>
            <person name="Lee H.-G."/>
            <person name="Kang S.-R."/>
        </authorList>
    </citation>
    <scope>NUCLEOTIDE SEQUENCE [LARGE SCALE GENOMIC DNA]</scope>
    <source>
        <strain evidence="2 3">KW</strain>
    </source>
</reference>
<feature type="domain" description="Tox-PL-2" evidence="1">
    <location>
        <begin position="10"/>
        <end position="103"/>
    </location>
</feature>